<name>A0A0E9RF49_ANGAN</name>
<feature type="transmembrane region" description="Helical" evidence="1">
    <location>
        <begin position="12"/>
        <end position="31"/>
    </location>
</feature>
<sequence>MMPSVNIYVSSFFKLIFNSLLFLTRSVGLVARFPSVPTPKIAQHQAGATRA</sequence>
<keyword evidence="1" id="KW-1133">Transmembrane helix</keyword>
<accession>A0A0E9RF49</accession>
<reference evidence="2" key="1">
    <citation type="submission" date="2014-11" db="EMBL/GenBank/DDBJ databases">
        <authorList>
            <person name="Amaro Gonzalez C."/>
        </authorList>
    </citation>
    <scope>NUCLEOTIDE SEQUENCE</scope>
</reference>
<protein>
    <submittedName>
        <fullName evidence="2">Uncharacterized protein</fullName>
    </submittedName>
</protein>
<evidence type="ECO:0000256" key="1">
    <source>
        <dbReference type="SAM" id="Phobius"/>
    </source>
</evidence>
<dbReference type="AlphaFoldDB" id="A0A0E9RF49"/>
<dbReference type="EMBL" id="GBXM01080836">
    <property type="protein sequence ID" value="JAH27741.1"/>
    <property type="molecule type" value="Transcribed_RNA"/>
</dbReference>
<organism evidence="2">
    <name type="scientific">Anguilla anguilla</name>
    <name type="common">European freshwater eel</name>
    <name type="synonym">Muraena anguilla</name>
    <dbReference type="NCBI Taxonomy" id="7936"/>
    <lineage>
        <taxon>Eukaryota</taxon>
        <taxon>Metazoa</taxon>
        <taxon>Chordata</taxon>
        <taxon>Craniata</taxon>
        <taxon>Vertebrata</taxon>
        <taxon>Euteleostomi</taxon>
        <taxon>Actinopterygii</taxon>
        <taxon>Neopterygii</taxon>
        <taxon>Teleostei</taxon>
        <taxon>Anguilliformes</taxon>
        <taxon>Anguillidae</taxon>
        <taxon>Anguilla</taxon>
    </lineage>
</organism>
<evidence type="ECO:0000313" key="2">
    <source>
        <dbReference type="EMBL" id="JAH27741.1"/>
    </source>
</evidence>
<keyword evidence="1" id="KW-0812">Transmembrane</keyword>
<proteinExistence type="predicted"/>
<reference evidence="2" key="2">
    <citation type="journal article" date="2015" name="Fish Shellfish Immunol.">
        <title>Early steps in the European eel (Anguilla anguilla)-Vibrio vulnificus interaction in the gills: Role of the RtxA13 toxin.</title>
        <authorList>
            <person name="Callol A."/>
            <person name="Pajuelo D."/>
            <person name="Ebbesson L."/>
            <person name="Teles M."/>
            <person name="MacKenzie S."/>
            <person name="Amaro C."/>
        </authorList>
    </citation>
    <scope>NUCLEOTIDE SEQUENCE</scope>
</reference>
<keyword evidence="1" id="KW-0472">Membrane</keyword>